<organism evidence="4 5">
    <name type="scientific">Flagellimonas taeanensis</name>
    <dbReference type="NCBI Taxonomy" id="1005926"/>
    <lineage>
        <taxon>Bacteria</taxon>
        <taxon>Pseudomonadati</taxon>
        <taxon>Bacteroidota</taxon>
        <taxon>Flavobacteriia</taxon>
        <taxon>Flavobacteriales</taxon>
        <taxon>Flavobacteriaceae</taxon>
        <taxon>Flagellimonas</taxon>
    </lineage>
</organism>
<dbReference type="RefSeq" id="WP_177190125.1">
    <property type="nucleotide sequence ID" value="NZ_FOKU01000016.1"/>
</dbReference>
<dbReference type="EMBL" id="FRAT01000014">
    <property type="protein sequence ID" value="SHL68249.1"/>
    <property type="molecule type" value="Genomic_DNA"/>
</dbReference>
<proteinExistence type="predicted"/>
<dbReference type="Proteomes" id="UP000198940">
    <property type="component" value="Unassembled WGS sequence"/>
</dbReference>
<evidence type="ECO:0000313" key="5">
    <source>
        <dbReference type="Proteomes" id="UP000184031"/>
    </source>
</evidence>
<dbReference type="InterPro" id="IPR024311">
    <property type="entry name" value="Lipocalin-like"/>
</dbReference>
<evidence type="ECO:0000256" key="1">
    <source>
        <dbReference type="SAM" id="SignalP"/>
    </source>
</evidence>
<evidence type="ECO:0000259" key="2">
    <source>
        <dbReference type="Pfam" id="PF13648"/>
    </source>
</evidence>
<dbReference type="Proteomes" id="UP000184031">
    <property type="component" value="Unassembled WGS sequence"/>
</dbReference>
<reference evidence="4 5" key="1">
    <citation type="submission" date="2016-11" db="EMBL/GenBank/DDBJ databases">
        <authorList>
            <person name="Varghese N."/>
            <person name="Submissions S."/>
        </authorList>
    </citation>
    <scope>NUCLEOTIDE SEQUENCE [LARGE SCALE GENOMIC DNA]</scope>
    <source>
        <strain evidence="4 5">CGMCC 1.12174</strain>
        <strain evidence="3 6">DSM 26351</strain>
    </source>
</reference>
<feature type="chain" id="PRO_5009924668" evidence="1">
    <location>
        <begin position="22"/>
        <end position="192"/>
    </location>
</feature>
<name>A0A1M7CN12_9FLAO</name>
<protein>
    <submittedName>
        <fullName evidence="4">Lipocalin-like domain-containing protein</fullName>
    </submittedName>
</protein>
<evidence type="ECO:0000313" key="4">
    <source>
        <dbReference type="EMBL" id="SHL68249.1"/>
    </source>
</evidence>
<keyword evidence="1" id="KW-0732">Signal</keyword>
<gene>
    <name evidence="3" type="ORF">SAMN04487891_11622</name>
    <name evidence="4" type="ORF">SAMN05216293_4058</name>
</gene>
<evidence type="ECO:0000313" key="6">
    <source>
        <dbReference type="Proteomes" id="UP000198940"/>
    </source>
</evidence>
<accession>A0A1M7CN12</accession>
<evidence type="ECO:0000313" key="3">
    <source>
        <dbReference type="EMBL" id="SFC63890.1"/>
    </source>
</evidence>
<dbReference type="EMBL" id="FOKU01000016">
    <property type="protein sequence ID" value="SFC63890.1"/>
    <property type="molecule type" value="Genomic_DNA"/>
</dbReference>
<feature type="signal peptide" evidence="1">
    <location>
        <begin position="1"/>
        <end position="21"/>
    </location>
</feature>
<keyword evidence="6" id="KW-1185">Reference proteome</keyword>
<dbReference type="AlphaFoldDB" id="A0A1M7CN12"/>
<feature type="domain" description="Lipocalin-like" evidence="2">
    <location>
        <begin position="85"/>
        <end position="166"/>
    </location>
</feature>
<sequence length="192" mass="21093">MKNKVLILALLGIAFMVPTHGTEAQFLKRLGKKTKEAAERGVENTVERKAEQKAEEGTDKAIETVFGVPKKVMDKNGDTLNANSLEGIWHYESLEGVPGFESLNECGKKSNITYSGTNYHVLFYDNDCKLLTDSGGTFELEGNIMTVTAIAQDEMGTTKVKTTQTILEHGEDYLVIKDDLTGAVVNLTKSEQ</sequence>
<dbReference type="STRING" id="1055723.SAMN05216293_4058"/>
<comment type="caution">
    <text evidence="4">The sequence shown here is derived from an EMBL/GenBank/DDBJ whole genome shotgun (WGS) entry which is preliminary data.</text>
</comment>
<dbReference type="Pfam" id="PF13648">
    <property type="entry name" value="Lipocalin_4"/>
    <property type="match status" value="1"/>
</dbReference>